<evidence type="ECO:0000313" key="5">
    <source>
        <dbReference type="Proteomes" id="UP001210770"/>
    </source>
</evidence>
<dbReference type="Gene3D" id="3.40.50.2000">
    <property type="entry name" value="Glycogen Phosphorylase B"/>
    <property type="match status" value="2"/>
</dbReference>
<dbReference type="Proteomes" id="UP001210770">
    <property type="component" value="Chromosome"/>
</dbReference>
<gene>
    <name evidence="4" type="ORF">PL336_07200</name>
</gene>
<dbReference type="PANTHER" id="PTHR12526:SF640">
    <property type="entry name" value="COLANIC ACID BIOSYNTHESIS GLYCOSYLTRANSFERASE WCAL-RELATED"/>
    <property type="match status" value="1"/>
</dbReference>
<evidence type="ECO:0000313" key="4">
    <source>
        <dbReference type="EMBL" id="WCE71610.1"/>
    </source>
</evidence>
<reference evidence="4" key="1">
    <citation type="submission" date="2023-01" db="EMBL/GenBank/DDBJ databases">
        <title>Comparative genomic analysis of cold water coral derived Sulfitobacter faviae: insights into their metabolism and habitat adaptation.</title>
        <authorList>
            <person name="Guo Y."/>
            <person name="Lin S."/>
            <person name="Huang Z."/>
            <person name="Tang K."/>
            <person name="Wang X."/>
        </authorList>
    </citation>
    <scope>NUCLEOTIDE SEQUENCE</scope>
    <source>
        <strain evidence="4">SCSIO W_1865</strain>
    </source>
</reference>
<comment type="similarity">
    <text evidence="1">Belongs to the glycosyltransferase group 1 family. Glycosyltransferase 4 subfamily.</text>
</comment>
<dbReference type="EMBL" id="CP116423">
    <property type="protein sequence ID" value="WCE71610.1"/>
    <property type="molecule type" value="Genomic_DNA"/>
</dbReference>
<dbReference type="SUPFAM" id="SSF53756">
    <property type="entry name" value="UDP-Glycosyltransferase/glycogen phosphorylase"/>
    <property type="match status" value="1"/>
</dbReference>
<dbReference type="RefSeq" id="WP_271689761.1">
    <property type="nucleotide sequence ID" value="NZ_CP116423.1"/>
</dbReference>
<accession>A0AAX3LSQ8</accession>
<protein>
    <submittedName>
        <fullName evidence="4">Glycosyltransferase family 4 protein</fullName>
    </submittedName>
</protein>
<sequence length="391" mass="43427">MARILIASFGLTERNMRLMPWRTVLEVAAGLRSKGHEVVVLSIADIGRPMGREAEHGTVTIQREDIAVMRKTLHRLLGDADFDAMFIPVSWSHNRMMRELLEGMAGIRIAYLPGSVFELRHLLRAIRKMPLAGLLPYIAQAVFPKRLVRRALDDLGVQAVIANSDYSRDKLARQITQPVITIAPGRDPVLASPRGEEQHAHELHAKAPFFLFMGPPLPIRGAFVLLDAYLKIADSPGVPPLLCLFRSDAHLDIEKIKADIERRWSHDKLIFVWSSLEPIALQRHIDHAVAIAMPFLVVPSEIPLAVYEAAGMGKTVITTQPHGTGDFVDKFGETVPVGDPDSLADALRRTIESGPSTVNEKALAAYQNLEDWQTTARRWEALAIDLGMPPK</sequence>
<evidence type="ECO:0000256" key="1">
    <source>
        <dbReference type="ARBA" id="ARBA00009481"/>
    </source>
</evidence>
<evidence type="ECO:0000256" key="2">
    <source>
        <dbReference type="ARBA" id="ARBA00022676"/>
    </source>
</evidence>
<keyword evidence="3" id="KW-0808">Transferase</keyword>
<proteinExistence type="inferred from homology"/>
<dbReference type="Pfam" id="PF13692">
    <property type="entry name" value="Glyco_trans_1_4"/>
    <property type="match status" value="1"/>
</dbReference>
<dbReference type="GO" id="GO:0016757">
    <property type="term" value="F:glycosyltransferase activity"/>
    <property type="evidence" value="ECO:0007669"/>
    <property type="project" value="UniProtKB-KW"/>
</dbReference>
<keyword evidence="2" id="KW-0328">Glycosyltransferase</keyword>
<dbReference type="CDD" id="cd03801">
    <property type="entry name" value="GT4_PimA-like"/>
    <property type="match status" value="1"/>
</dbReference>
<name>A0AAX3LSQ8_9RHOB</name>
<organism evidence="4 5">
    <name type="scientific">Sulfitobacter faviae</name>
    <dbReference type="NCBI Taxonomy" id="1775881"/>
    <lineage>
        <taxon>Bacteria</taxon>
        <taxon>Pseudomonadati</taxon>
        <taxon>Pseudomonadota</taxon>
        <taxon>Alphaproteobacteria</taxon>
        <taxon>Rhodobacterales</taxon>
        <taxon>Roseobacteraceae</taxon>
        <taxon>Sulfitobacter</taxon>
    </lineage>
</organism>
<dbReference type="PANTHER" id="PTHR12526">
    <property type="entry name" value="GLYCOSYLTRANSFERASE"/>
    <property type="match status" value="1"/>
</dbReference>
<evidence type="ECO:0000256" key="3">
    <source>
        <dbReference type="ARBA" id="ARBA00022679"/>
    </source>
</evidence>
<dbReference type="AlphaFoldDB" id="A0AAX3LSQ8"/>